<dbReference type="FunFam" id="1.20.120.350:FF:000006">
    <property type="entry name" value="Voltage-dependent L-type calcium channel subunit alpha"/>
    <property type="match status" value="1"/>
</dbReference>
<dbReference type="GO" id="GO:0016323">
    <property type="term" value="C:basolateral plasma membrane"/>
    <property type="evidence" value="ECO:0007669"/>
    <property type="project" value="UniProtKB-ARBA"/>
</dbReference>
<evidence type="ECO:0000256" key="1">
    <source>
        <dbReference type="ARBA" id="ARBA00004141"/>
    </source>
</evidence>
<evidence type="ECO:0000256" key="6">
    <source>
        <dbReference type="ARBA" id="ARBA00022692"/>
    </source>
</evidence>
<protein>
    <recommendedName>
        <fullName evidence="18">Voltage-dependent L-type calcium channel subunit alpha</fullName>
    </recommendedName>
</protein>
<dbReference type="GO" id="GO:0016322">
    <property type="term" value="P:neuron remodeling"/>
    <property type="evidence" value="ECO:0007669"/>
    <property type="project" value="UniProtKB-ARBA"/>
</dbReference>
<dbReference type="PANTHER" id="PTHR45628">
    <property type="entry name" value="VOLTAGE-DEPENDENT CALCIUM CHANNEL TYPE A SUBUNIT ALPHA-1"/>
    <property type="match status" value="1"/>
</dbReference>
<feature type="region of interest" description="Disordered" evidence="19">
    <location>
        <begin position="14"/>
        <end position="45"/>
    </location>
</feature>
<feature type="binding site" evidence="17">
    <location>
        <position position="329"/>
    </location>
    <ligand>
        <name>Ca(2+)</name>
        <dbReference type="ChEBI" id="CHEBI:29108"/>
    </ligand>
</feature>
<dbReference type="PRINTS" id="PR01630">
    <property type="entry name" value="LVDCCALPHA1"/>
</dbReference>
<dbReference type="FunFam" id="1.20.120.350:FF:000010">
    <property type="entry name" value="Voltage-dependent L-type calcium channel subunit alpha"/>
    <property type="match status" value="1"/>
</dbReference>
<dbReference type="Pfam" id="PF00520">
    <property type="entry name" value="Ion_trans"/>
    <property type="match status" value="4"/>
</dbReference>
<comment type="subcellular location">
    <subcellularLocation>
        <location evidence="1 18">Membrane</location>
        <topology evidence="1 18">Multi-pass membrane protein</topology>
    </subcellularLocation>
</comment>
<dbReference type="GO" id="GO:0042045">
    <property type="term" value="P:epithelial fluid transport"/>
    <property type="evidence" value="ECO:0007669"/>
    <property type="project" value="UniProtKB-ARBA"/>
</dbReference>
<dbReference type="FunFam" id="1.20.120.350:FF:000001">
    <property type="entry name" value="Voltage-dependent L-type calcium channel subunit alpha"/>
    <property type="match status" value="1"/>
</dbReference>
<gene>
    <name evidence="22" type="primary">Ca-alpha1D</name>
    <name evidence="22" type="ORF">NPIL_513501</name>
</gene>
<feature type="transmembrane region" description="Helical" evidence="20">
    <location>
        <begin position="1988"/>
        <end position="2009"/>
    </location>
</feature>
<dbReference type="InterPro" id="IPR005446">
    <property type="entry name" value="VDCC_L_a1su"/>
</dbReference>
<keyword evidence="12" id="KW-0406">Ion transport</keyword>
<evidence type="ECO:0000256" key="8">
    <source>
        <dbReference type="ARBA" id="ARBA00022737"/>
    </source>
</evidence>
<evidence type="ECO:0000313" key="22">
    <source>
        <dbReference type="EMBL" id="GFS83440.1"/>
    </source>
</evidence>
<dbReference type="InterPro" id="IPR031649">
    <property type="entry name" value="GPHH_dom"/>
</dbReference>
<comment type="function">
    <text evidence="18">Voltage-sensitive calcium channels (VSCC) mediate the entry of calcium ions into excitable cells and are also involved in a variety of calcium-dependent processes, including muscle contraction, hormone or neurotransmitter release, gene expression, cell motility, cell division and cell death.</text>
</comment>
<keyword evidence="2" id="KW-0813">Transport</keyword>
<dbReference type="InterPro" id="IPR005821">
    <property type="entry name" value="Ion_trans_dom"/>
</dbReference>
<dbReference type="FunFam" id="1.10.238.10:FF:000063">
    <property type="entry name" value="Voltage-dependent N-type calcium channel subunit alpha"/>
    <property type="match status" value="1"/>
</dbReference>
<evidence type="ECO:0000256" key="14">
    <source>
        <dbReference type="ARBA" id="ARBA00023157"/>
    </source>
</evidence>
<organism evidence="22 23">
    <name type="scientific">Nephila pilipes</name>
    <name type="common">Giant wood spider</name>
    <name type="synonym">Nephila maculata</name>
    <dbReference type="NCBI Taxonomy" id="299642"/>
    <lineage>
        <taxon>Eukaryota</taxon>
        <taxon>Metazoa</taxon>
        <taxon>Ecdysozoa</taxon>
        <taxon>Arthropoda</taxon>
        <taxon>Chelicerata</taxon>
        <taxon>Arachnida</taxon>
        <taxon>Araneae</taxon>
        <taxon>Araneomorphae</taxon>
        <taxon>Entelegynae</taxon>
        <taxon>Araneoidea</taxon>
        <taxon>Nephilidae</taxon>
        <taxon>Nephila</taxon>
    </lineage>
</organism>
<keyword evidence="10 18" id="KW-0851">Voltage-gated channel</keyword>
<evidence type="ECO:0000256" key="15">
    <source>
        <dbReference type="ARBA" id="ARBA00023180"/>
    </source>
</evidence>
<keyword evidence="7 17" id="KW-0479">Metal-binding</keyword>
<feature type="transmembrane region" description="Helical" evidence="20">
    <location>
        <begin position="234"/>
        <end position="257"/>
    </location>
</feature>
<evidence type="ECO:0000256" key="11">
    <source>
        <dbReference type="ARBA" id="ARBA00022989"/>
    </source>
</evidence>
<feature type="transmembrane region" description="Helical" evidence="20">
    <location>
        <begin position="505"/>
        <end position="525"/>
    </location>
</feature>
<keyword evidence="4 18" id="KW-0109">Calcium transport</keyword>
<dbReference type="FunFam" id="1.20.120.350:FF:000064">
    <property type="entry name" value="Voltage-dependent L-type calcium channel subunit alpha"/>
    <property type="match status" value="1"/>
</dbReference>
<feature type="compositionally biased region" description="Acidic residues" evidence="19">
    <location>
        <begin position="412"/>
        <end position="422"/>
    </location>
</feature>
<dbReference type="FunFam" id="1.10.287.70:FF:000107">
    <property type="entry name" value="Voltage-dependent L-type calcium channel subunit alpha"/>
    <property type="match status" value="1"/>
</dbReference>
<dbReference type="GO" id="GO:0005891">
    <property type="term" value="C:voltage-gated calcium channel complex"/>
    <property type="evidence" value="ECO:0007669"/>
    <property type="project" value="InterPro"/>
</dbReference>
<feature type="domain" description="Voltage-dependent calcium channel alpha-1 subunit IQ" evidence="21">
    <location>
        <begin position="1676"/>
        <end position="1710"/>
    </location>
</feature>
<comment type="similarity">
    <text evidence="18">Belongs to the calcium channel alpha-1 subunit (TC 1.A.1.11) family.</text>
</comment>
<dbReference type="GO" id="GO:0098703">
    <property type="term" value="P:calcium ion import across plasma membrane"/>
    <property type="evidence" value="ECO:0007669"/>
    <property type="project" value="TreeGrafter"/>
</dbReference>
<accession>A0A8X6MXT9</accession>
<feature type="region of interest" description="Disordered" evidence="19">
    <location>
        <begin position="718"/>
        <end position="746"/>
    </location>
</feature>
<feature type="transmembrane region" description="Helical" evidence="20">
    <location>
        <begin position="983"/>
        <end position="1001"/>
    </location>
</feature>
<dbReference type="PANTHER" id="PTHR45628:SF1">
    <property type="entry name" value="VOLTAGE-DEPENDENT CALCIUM CHANNEL TYPE D SUBUNIT ALPHA-1"/>
    <property type="match status" value="1"/>
</dbReference>
<feature type="region of interest" description="Disordered" evidence="19">
    <location>
        <begin position="783"/>
        <end position="820"/>
    </location>
</feature>
<evidence type="ECO:0000256" key="10">
    <source>
        <dbReference type="ARBA" id="ARBA00022882"/>
    </source>
</evidence>
<keyword evidence="9 17" id="KW-0106">Calcium</keyword>
<dbReference type="InterPro" id="IPR014873">
    <property type="entry name" value="VDCC_a1su_IQ"/>
</dbReference>
<evidence type="ECO:0000256" key="9">
    <source>
        <dbReference type="ARBA" id="ARBA00022837"/>
    </source>
</evidence>
<dbReference type="Gene3D" id="6.10.250.2500">
    <property type="match status" value="1"/>
</dbReference>
<dbReference type="Gene3D" id="6.10.250.2180">
    <property type="match status" value="1"/>
</dbReference>
<dbReference type="GO" id="GO:0046872">
    <property type="term" value="F:metal ion binding"/>
    <property type="evidence" value="ECO:0007669"/>
    <property type="project" value="UniProtKB-KW"/>
</dbReference>
<feature type="transmembrane region" description="Helical" evidence="20">
    <location>
        <begin position="145"/>
        <end position="166"/>
    </location>
</feature>
<dbReference type="Gene3D" id="1.20.120.350">
    <property type="entry name" value="Voltage-gated potassium channels. Chain C"/>
    <property type="match status" value="4"/>
</dbReference>
<keyword evidence="23" id="KW-1185">Reference proteome</keyword>
<dbReference type="FunFam" id="1.10.287.70:FF:000007">
    <property type="entry name" value="Voltage-dependent L-type calcium channel subunit alpha"/>
    <property type="match status" value="1"/>
</dbReference>
<evidence type="ECO:0000256" key="20">
    <source>
        <dbReference type="SAM" id="Phobius"/>
    </source>
</evidence>
<feature type="transmembrane region" description="Helical" evidence="20">
    <location>
        <begin position="1302"/>
        <end position="1323"/>
    </location>
</feature>
<keyword evidence="16" id="KW-0407">Ion channel</keyword>
<feature type="transmembrane region" description="Helical" evidence="20">
    <location>
        <begin position="1100"/>
        <end position="1128"/>
    </location>
</feature>
<dbReference type="GO" id="GO:0009582">
    <property type="term" value="P:detection of abiotic stimulus"/>
    <property type="evidence" value="ECO:0007669"/>
    <property type="project" value="UniProtKB-ARBA"/>
</dbReference>
<evidence type="ECO:0000256" key="3">
    <source>
        <dbReference type="ARBA" id="ARBA00022553"/>
    </source>
</evidence>
<dbReference type="InterPro" id="IPR050599">
    <property type="entry name" value="VDCC_alpha-1_subunit"/>
</dbReference>
<feature type="transmembrane region" description="Helical" evidence="20">
    <location>
        <begin position="475"/>
        <end position="493"/>
    </location>
</feature>
<reference evidence="22" key="1">
    <citation type="submission" date="2020-08" db="EMBL/GenBank/DDBJ databases">
        <title>Multicomponent nature underlies the extraordinary mechanical properties of spider dragline silk.</title>
        <authorList>
            <person name="Kono N."/>
            <person name="Nakamura H."/>
            <person name="Mori M."/>
            <person name="Yoshida Y."/>
            <person name="Ohtoshi R."/>
            <person name="Malay A.D."/>
            <person name="Moran D.A.P."/>
            <person name="Tomita M."/>
            <person name="Numata K."/>
            <person name="Arakawa K."/>
        </authorList>
    </citation>
    <scope>NUCLEOTIDE SEQUENCE</scope>
</reference>
<keyword evidence="15" id="KW-0325">Glycoprotein</keyword>
<dbReference type="FunFam" id="1.10.287.70:FF:000009">
    <property type="entry name" value="Voltage-dependent L-type calcium channel subunit alpha"/>
    <property type="match status" value="1"/>
</dbReference>
<dbReference type="Gene3D" id="1.10.287.70">
    <property type="match status" value="4"/>
</dbReference>
<keyword evidence="11 20" id="KW-1133">Transmembrane helix</keyword>
<evidence type="ECO:0000259" key="21">
    <source>
        <dbReference type="SMART" id="SM01062"/>
    </source>
</evidence>
<feature type="transmembrane region" description="Helical" evidence="20">
    <location>
        <begin position="676"/>
        <end position="704"/>
    </location>
</feature>
<feature type="transmembrane region" description="Helical" evidence="20">
    <location>
        <begin position="1224"/>
        <end position="1251"/>
    </location>
</feature>
<keyword evidence="5 18" id="KW-0107">Calcium channel</keyword>
<dbReference type="Pfam" id="PF16905">
    <property type="entry name" value="GPHH"/>
    <property type="match status" value="1"/>
</dbReference>
<feature type="transmembrane region" description="Helical" evidence="20">
    <location>
        <begin position="348"/>
        <end position="370"/>
    </location>
</feature>
<keyword evidence="13 20" id="KW-0472">Membrane</keyword>
<evidence type="ECO:0000256" key="5">
    <source>
        <dbReference type="ARBA" id="ARBA00022673"/>
    </source>
</evidence>
<dbReference type="InterPro" id="IPR002077">
    <property type="entry name" value="VDCCAlpha1"/>
</dbReference>
<dbReference type="Proteomes" id="UP000887013">
    <property type="component" value="Unassembled WGS sequence"/>
</dbReference>
<feature type="compositionally biased region" description="Acidic residues" evidence="19">
    <location>
        <begin position="910"/>
        <end position="929"/>
    </location>
</feature>
<dbReference type="InterPro" id="IPR027359">
    <property type="entry name" value="Volt_channel_dom_sf"/>
</dbReference>
<evidence type="ECO:0000256" key="7">
    <source>
        <dbReference type="ARBA" id="ARBA00022723"/>
    </source>
</evidence>
<evidence type="ECO:0000313" key="23">
    <source>
        <dbReference type="Proteomes" id="UP000887013"/>
    </source>
</evidence>
<feature type="transmembrane region" description="Helical" evidence="20">
    <location>
        <begin position="1428"/>
        <end position="1451"/>
    </location>
</feature>
<dbReference type="GO" id="GO:0009581">
    <property type="term" value="P:detection of external stimulus"/>
    <property type="evidence" value="ECO:0007669"/>
    <property type="project" value="UniProtKB-ARBA"/>
</dbReference>
<evidence type="ECO:0000256" key="2">
    <source>
        <dbReference type="ARBA" id="ARBA00022448"/>
    </source>
</evidence>
<feature type="binding site" evidence="17">
    <location>
        <position position="1197"/>
    </location>
    <ligand>
        <name>Ca(2+)</name>
        <dbReference type="ChEBI" id="CHEBI:29108"/>
    </ligand>
</feature>
<comment type="caution">
    <text evidence="22">The sequence shown here is derived from an EMBL/GenBank/DDBJ whole genome shotgun (WGS) entry which is preliminary data.</text>
</comment>
<feature type="transmembrane region" description="Helical" evidence="20">
    <location>
        <begin position="178"/>
        <end position="197"/>
    </location>
</feature>
<evidence type="ECO:0000256" key="16">
    <source>
        <dbReference type="ARBA" id="ARBA00023303"/>
    </source>
</evidence>
<dbReference type="Pfam" id="PF08763">
    <property type="entry name" value="Ca_chan_IQ"/>
    <property type="match status" value="1"/>
</dbReference>
<dbReference type="EMBL" id="BMAW01098183">
    <property type="protein sequence ID" value="GFS83440.1"/>
    <property type="molecule type" value="Genomic_DNA"/>
</dbReference>
<proteinExistence type="inferred from homology"/>
<sequence>MDSNLLFFLLAAPSHDPEGKGVSLSSLPSKQPGEQPGGEEGEKPLSSAWQAALGATSAMDKEKQERKRVVRKPLNKQVERPERVLFCLGVKNPIRSLCITIVEYKAFEYLILLTIFANCIALAVFTPFPFGDSNAVNATLEKVEYIFLVIFTLECVMKIIAYGFILHPGAYLRNTWNLLDFVIVVIGVVSTALSNLMKDGFDVKALRAFRVLRPLRLVSGVPSLQVVLNSILKAMIPLLHIALLVIFVIIIYAIIGLELFSGKMHKTCFDNVTDQIALEDPHPCGDAGYQCTGVGQVCRLYWEGPNYGIINFDNFGLAMLTVFQCVTNEGWTNVLYNVNDACGNQWPWIYFLSLIILGSFFVLNLVLGVLSGEFSKEREKAKARGDFHKLREKQQIEEDLRGYLDWITQAEDIDPDEGGNQDEEGRLETEADKEGENGSQENMASPSWWEVKKQQFDRHNRHIRRGCRRLVKSQAFYWLVILLVFLNTMTLASEHHHQPKWLDHFQESCNIVFVALFTAEMFLKMYSLGFQGYFVSLFNRFDCFVVISSILEMALLYTDIMPPLGVSVLRCVRLLRIFKVTKYWTSLCNLVASLINSVRSIASLLLLLFLFIMIFALLGMQVFGGRFNYKELEEKPRHNFDSFVQALLTVFQILTGEDWNEVMYDGIRAYGGVSSYGVLACVYFIILFICGNYILLNVFLAIAVDNLADADSLSGVEKEEGVEEAAPEGGGEGEDKGSQEELDDEMCKRNRRKSEMFNADGVQMNHVGFATDKMNQVEIRINSDEEKAGEEEEGEGEEGLDDEELEEEVESRVGSTGARPRRLSELDAIPNKIIPIPPYSSFFVFSPTNCFRVFCHRVINHSLFGNIVLACILISSAMLAAEDPLSSDTPRNKLKSLSLPNIFLYSLAGEEEEGEGEEGLDDEELEEEVESRVGSTGARPRRLSELDAIPNKIIPIPPYSSFFVFSPTNCFRVFCHRVINHSLFGNIVLACILISSAMLAAEDPLSSDTPRNKILNKFDMFFTSVFTVEIAVKAITYGLILHKGSFCRSAFNNLDILVVSVSLISFGFDNGAISVVKILRVLRVLRPLRAINRAKGLKHVVQCVIVAVKTIGNIMLVTFLLNFMFGVIGVQLFKGKFFSCNDGSKLFERDCQGQFIIYQGGDITKPIVEERKWERYKFNFDDVAKAMLTLFTVSTFEGWPQLLYVAIDSKAEDEGPYHNYRPMVAVFFIIYIIIIAFFMVNIFVGFVIVTFQNEGEQEYKNCELDKNQRNCIEFALKAKPVRRYIPKARIQYKIWWFVTSQYFEYTIFMLIMVNTLTLAMKFYGQPKAYTYALDILNIIFTAVFAFEFLFKLMAFKFKNYFGDAWNVFDFIIVLGSFIDIIYGEVNPNSGIISINFFRLFRVMRLVKLLSRGEGIRTLLWTFIKSFQALPYVALLIAMLFFIYAVIGMQVFGKIALDPGTEIHRNNNFQTFPQAVLVLFRSATGEAWQEIMMACVNEETVRCDPRSDDAGKPCGTDIAIPYFISFYILCSFLIINLFVAVIMDNFDYLTRDWSILGPHHLDEFVRLWSEYDPDAKGRIKHLDVVTLLRKISPPLGFGKLCPHRVACKRLVSMNMPLNSDGTVNFNATLFAVVRTSLRIKTEGNIDEANEELRVIIKKIWKRTNPKLLDQVVPPAADEDVTVGKFYATFLIQDYFRRFKKRKEERERAVGDASEESTVALQAGLRTLHEAGPELRRAISGNLEDDDFDDGADILPMHRRNHMLFGNIWGKGKQSNARGANAVRSHAKVSPANTFNMVSPMHRGAMPPNHYVLSRDREMQSRFSPLPVMAVAGINPEEDPSLSPIDRRNHVPLHRASYHGHSKYVPEMNGVEIPNNLQKYNPDERVIGSAENLVGRVLQEQGLGRYCDPEFVKATQRELAEAINLTPEELDRAAHRLLQAERRSSNPYLYQPDHQVPNDRFLSSLRDDQDRPSSQQNYRWDDKHFGDTRLYVFVPFVCYFHCSFFFLWRYVEQSLSRKRVLEKCCPPINSRET</sequence>
<keyword evidence="14" id="KW-1015">Disulfide bond</keyword>
<dbReference type="GO" id="GO:0050906">
    <property type="term" value="P:detection of stimulus involved in sensory perception"/>
    <property type="evidence" value="ECO:0007669"/>
    <property type="project" value="UniProtKB-ARBA"/>
</dbReference>
<dbReference type="GO" id="GO:0019722">
    <property type="term" value="P:calcium-mediated signaling"/>
    <property type="evidence" value="ECO:0007669"/>
    <property type="project" value="UniProtKB-ARBA"/>
</dbReference>
<name>A0A8X6MXT9_NEPPI</name>
<feature type="transmembrane region" description="Helical" evidence="20">
    <location>
        <begin position="1329"/>
        <end position="1352"/>
    </location>
</feature>
<feature type="transmembrane region" description="Helical" evidence="20">
    <location>
        <begin position="106"/>
        <end position="125"/>
    </location>
</feature>
<dbReference type="SMART" id="SM01062">
    <property type="entry name" value="Ca_chan_IQ"/>
    <property type="match status" value="1"/>
</dbReference>
<evidence type="ECO:0000256" key="19">
    <source>
        <dbReference type="SAM" id="MobiDB-lite"/>
    </source>
</evidence>
<feature type="region of interest" description="Disordered" evidence="19">
    <location>
        <begin position="412"/>
        <end position="445"/>
    </location>
</feature>
<feature type="compositionally biased region" description="Acidic residues" evidence="19">
    <location>
        <begin position="787"/>
        <end position="809"/>
    </location>
</feature>
<dbReference type="OrthoDB" id="6425537at2759"/>
<feature type="compositionally biased region" description="Basic and acidic residues" evidence="19">
    <location>
        <begin position="423"/>
        <end position="436"/>
    </location>
</feature>
<evidence type="ECO:0000256" key="18">
    <source>
        <dbReference type="RuleBase" id="RU003808"/>
    </source>
</evidence>
<keyword evidence="3" id="KW-0597">Phosphoprotein</keyword>
<dbReference type="SUPFAM" id="SSF81324">
    <property type="entry name" value="Voltage-gated potassium channels"/>
    <property type="match status" value="4"/>
</dbReference>
<feature type="region of interest" description="Disordered" evidence="19">
    <location>
        <begin position="910"/>
        <end position="938"/>
    </location>
</feature>
<keyword evidence="8" id="KW-0677">Repeat</keyword>
<feature type="transmembrane region" description="Helical" evidence="20">
    <location>
        <begin position="1021"/>
        <end position="1041"/>
    </location>
</feature>
<feature type="transmembrane region" description="Helical" evidence="20">
    <location>
        <begin position="863"/>
        <end position="881"/>
    </location>
</feature>
<keyword evidence="6 20" id="KW-0812">Transmembrane</keyword>
<feature type="binding site" evidence="17">
    <location>
        <position position="657"/>
    </location>
    <ligand>
        <name>Ca(2+)</name>
        <dbReference type="ChEBI" id="CHEBI:29108"/>
    </ligand>
</feature>
<feature type="transmembrane region" description="Helical" evidence="20">
    <location>
        <begin position="600"/>
        <end position="618"/>
    </location>
</feature>
<feature type="transmembrane region" description="Helical" evidence="20">
    <location>
        <begin position="1518"/>
        <end position="1542"/>
    </location>
</feature>
<evidence type="ECO:0000256" key="17">
    <source>
        <dbReference type="PIRSR" id="PIRSR602077-1"/>
    </source>
</evidence>
<evidence type="ECO:0000256" key="13">
    <source>
        <dbReference type="ARBA" id="ARBA00023136"/>
    </source>
</evidence>
<dbReference type="GO" id="GO:0008331">
    <property type="term" value="F:high voltage-gated calcium channel activity"/>
    <property type="evidence" value="ECO:0007669"/>
    <property type="project" value="TreeGrafter"/>
</dbReference>
<evidence type="ECO:0000256" key="4">
    <source>
        <dbReference type="ARBA" id="ARBA00022568"/>
    </source>
</evidence>
<dbReference type="PRINTS" id="PR00167">
    <property type="entry name" value="CACHANNEL"/>
</dbReference>
<evidence type="ECO:0000256" key="12">
    <source>
        <dbReference type="ARBA" id="ARBA00023065"/>
    </source>
</evidence>